<feature type="domain" description="PRD" evidence="2">
    <location>
        <begin position="296"/>
        <end position="403"/>
    </location>
</feature>
<dbReference type="InterPro" id="IPR011608">
    <property type="entry name" value="PRD"/>
</dbReference>
<dbReference type="Gene3D" id="1.10.10.10">
    <property type="entry name" value="Winged helix-like DNA-binding domain superfamily/Winged helix DNA-binding domain"/>
    <property type="match status" value="1"/>
</dbReference>
<dbReference type="InterPro" id="IPR036388">
    <property type="entry name" value="WH-like_DNA-bd_sf"/>
</dbReference>
<dbReference type="SUPFAM" id="SSF46785">
    <property type="entry name" value="Winged helix' DNA-binding domain"/>
    <property type="match status" value="1"/>
</dbReference>
<dbReference type="PANTHER" id="PTHR30185:SF12">
    <property type="entry name" value="TRANSCRIPTIONAL REGULATOR MANR"/>
    <property type="match status" value="1"/>
</dbReference>
<dbReference type="InterPro" id="IPR036634">
    <property type="entry name" value="PRD_sf"/>
</dbReference>
<dbReference type="OrthoDB" id="3175596at2"/>
<dbReference type="Pfam" id="PF00874">
    <property type="entry name" value="PRD"/>
    <property type="match status" value="1"/>
</dbReference>
<accession>A0A1D3TWC2</accession>
<dbReference type="RefSeq" id="WP_091235567.1">
    <property type="nucleotide sequence ID" value="NZ_FMKA01000022.1"/>
</dbReference>
<dbReference type="AlphaFoldDB" id="A0A1D3TWC2"/>
<protein>
    <submittedName>
        <fullName evidence="3">Transcriptional antiterminator</fullName>
    </submittedName>
</protein>
<dbReference type="Proteomes" id="UP000199315">
    <property type="component" value="Unassembled WGS sequence"/>
</dbReference>
<evidence type="ECO:0000259" key="2">
    <source>
        <dbReference type="PROSITE" id="PS51372"/>
    </source>
</evidence>
<dbReference type="GO" id="GO:0006355">
    <property type="term" value="P:regulation of DNA-templated transcription"/>
    <property type="evidence" value="ECO:0007669"/>
    <property type="project" value="InterPro"/>
</dbReference>
<sequence length="623" mass="73314">MEEYKLHTRQRKLLYLLNCRHGIANGKELSAKLGVSERTLRNDIAAVNEAMEAYGLQIKAVPGKGYYLQMEDRKVLHELFSGKENIQTKEDRIRYLIMKLVQSEEGCDLRDLEDDMFISRTTLENDIKEIRLRITENKPYLNMHRKGNFVSLDNDEIKKRNILIRLYCENWDYDSRDGIVLKDDVINQEILNQIRTEMKEILKKHEIELDDFGLIYLILAIAVSYSRMLEDYRLDASDRICTERSVCEAVRELMDRLQILWELEIGEPEYGWIAAILEQLVLLNFNTYTKEEAASRTDLRCSQLVEQLSGEMKERYHLDFSQDDRLYAAMLIHVQALMNSMISVQMQSRYLMEELKMQHPFLGDVSHYLCRRLEQLCDLKLDQEEENYLLPMLITAQGKLLENLRGKGIKTVVVSHLNASLTYYLMDRIQKMYAGKVELEGPFPIYDRDNIDKVHPALIITTVQMDVFRQFDTPVITVSPLIDEKDQKKIEQHIQKAESEYLYPKLPNAQEAYFRKDLILQIERKADLTEVLSIMEENLRGNMYVSDEVQLDLKRCYYALLKNDTLFLYVIGDKAQKTIASVAECRYTVVWKQMRNIRKIMLMVINEEERCYLGSFYQMAMDL</sequence>
<dbReference type="STRING" id="1619234.SAMN05421730_102221"/>
<dbReference type="EMBL" id="FMKA01000022">
    <property type="protein sequence ID" value="SCP98543.1"/>
    <property type="molecule type" value="Genomic_DNA"/>
</dbReference>
<dbReference type="PANTHER" id="PTHR30185">
    <property type="entry name" value="CRYPTIC BETA-GLUCOSIDE BGL OPERON ANTITERMINATOR"/>
    <property type="match status" value="1"/>
</dbReference>
<organism evidence="3 4">
    <name type="scientific">Anaerobium acetethylicum</name>
    <dbReference type="NCBI Taxonomy" id="1619234"/>
    <lineage>
        <taxon>Bacteria</taxon>
        <taxon>Bacillati</taxon>
        <taxon>Bacillota</taxon>
        <taxon>Clostridia</taxon>
        <taxon>Lachnospirales</taxon>
        <taxon>Lachnospiraceae</taxon>
        <taxon>Anaerobium</taxon>
    </lineage>
</organism>
<evidence type="ECO:0000313" key="4">
    <source>
        <dbReference type="Proteomes" id="UP000199315"/>
    </source>
</evidence>
<dbReference type="Pfam" id="PF08279">
    <property type="entry name" value="HTH_11"/>
    <property type="match status" value="1"/>
</dbReference>
<gene>
    <name evidence="3" type="ORF">SAMN05421730_102221</name>
</gene>
<evidence type="ECO:0000256" key="1">
    <source>
        <dbReference type="ARBA" id="ARBA00022737"/>
    </source>
</evidence>
<evidence type="ECO:0000313" key="3">
    <source>
        <dbReference type="EMBL" id="SCP98543.1"/>
    </source>
</evidence>
<dbReference type="InterPro" id="IPR036390">
    <property type="entry name" value="WH_DNA-bd_sf"/>
</dbReference>
<dbReference type="Gene3D" id="1.10.1790.10">
    <property type="entry name" value="PRD domain"/>
    <property type="match status" value="1"/>
</dbReference>
<reference evidence="3 4" key="1">
    <citation type="submission" date="2016-09" db="EMBL/GenBank/DDBJ databases">
        <authorList>
            <person name="Capua I."/>
            <person name="De Benedictis P."/>
            <person name="Joannis T."/>
            <person name="Lombin L.H."/>
            <person name="Cattoli G."/>
        </authorList>
    </citation>
    <scope>NUCLEOTIDE SEQUENCE [LARGE SCALE GENOMIC DNA]</scope>
    <source>
        <strain evidence="3 4">GluBS11</strain>
    </source>
</reference>
<keyword evidence="1" id="KW-0677">Repeat</keyword>
<dbReference type="InterPro" id="IPR013196">
    <property type="entry name" value="HTH_11"/>
</dbReference>
<name>A0A1D3TWC2_9FIRM</name>
<keyword evidence="4" id="KW-1185">Reference proteome</keyword>
<dbReference type="SUPFAM" id="SSF63520">
    <property type="entry name" value="PTS-regulatory domain, PRD"/>
    <property type="match status" value="1"/>
</dbReference>
<dbReference type="PROSITE" id="PS51372">
    <property type="entry name" value="PRD_2"/>
    <property type="match status" value="1"/>
</dbReference>
<dbReference type="InterPro" id="IPR050661">
    <property type="entry name" value="BglG_antiterminators"/>
</dbReference>
<proteinExistence type="predicted"/>